<evidence type="ECO:0000256" key="3">
    <source>
        <dbReference type="ARBA" id="ARBA00004514"/>
    </source>
</evidence>
<feature type="region of interest" description="Disordered" evidence="10">
    <location>
        <begin position="1"/>
        <end position="44"/>
    </location>
</feature>
<evidence type="ECO:0000256" key="8">
    <source>
        <dbReference type="ARBA" id="ARBA00023054"/>
    </source>
</evidence>
<reference evidence="12" key="2">
    <citation type="submission" date="2015-08" db="UniProtKB">
        <authorList>
            <consortium name="WormBaseParasite"/>
        </authorList>
    </citation>
    <scope>IDENTIFICATION</scope>
</reference>
<evidence type="ECO:0000256" key="9">
    <source>
        <dbReference type="ARBA" id="ARBA00023136"/>
    </source>
</evidence>
<comment type="similarity">
    <text evidence="5">Belongs to the SCOC family.</text>
</comment>
<comment type="subcellular location">
    <subcellularLocation>
        <location evidence="3">Cytoplasm</location>
        <location evidence="3">Cytosol</location>
    </subcellularLocation>
    <subcellularLocation>
        <location evidence="2">Golgi apparatus membrane</location>
        <topology evidence="2">Peripheral membrane protein</topology>
        <orientation evidence="2">Cytoplasmic side</orientation>
    </subcellularLocation>
    <subcellularLocation>
        <location evidence="4">Golgi apparatus</location>
        <location evidence="4">trans-Golgi network</location>
    </subcellularLocation>
</comment>
<protein>
    <submittedName>
        <fullName evidence="12">Short coiled-coil protein (inferred by orthology to a human protein)</fullName>
    </submittedName>
</protein>
<evidence type="ECO:0000256" key="10">
    <source>
        <dbReference type="SAM" id="MobiDB-lite"/>
    </source>
</evidence>
<dbReference type="InterPro" id="IPR019357">
    <property type="entry name" value="SCOC"/>
</dbReference>
<evidence type="ECO:0000256" key="7">
    <source>
        <dbReference type="ARBA" id="ARBA00023034"/>
    </source>
</evidence>
<keyword evidence="7" id="KW-0333">Golgi apparatus</keyword>
<dbReference type="GO" id="GO:0000139">
    <property type="term" value="C:Golgi membrane"/>
    <property type="evidence" value="ECO:0007669"/>
    <property type="project" value="UniProtKB-SubCell"/>
</dbReference>
<dbReference type="Gene3D" id="1.20.5.170">
    <property type="match status" value="1"/>
</dbReference>
<comment type="function">
    <text evidence="1">Positive regulator of amino acid starvation-induced autophagy.</text>
</comment>
<keyword evidence="11" id="KW-1185">Reference proteome</keyword>
<dbReference type="PANTHER" id="PTHR21614">
    <property type="entry name" value="SHORT COILED COIL PROTEIN"/>
    <property type="match status" value="1"/>
</dbReference>
<dbReference type="AlphaFoldDB" id="A0A0K0EYN9"/>
<reference evidence="11" key="1">
    <citation type="submission" date="2014-07" db="EMBL/GenBank/DDBJ databases">
        <authorList>
            <person name="Martin A.A"/>
            <person name="De Silva N."/>
        </authorList>
    </citation>
    <scope>NUCLEOTIDE SEQUENCE</scope>
</reference>
<name>A0A0K0EYN9_STRVS</name>
<accession>A0A0K0EYN9</accession>
<evidence type="ECO:0000313" key="11">
    <source>
        <dbReference type="Proteomes" id="UP000035680"/>
    </source>
</evidence>
<dbReference type="WBParaSite" id="SVE_0164800.1">
    <property type="protein sequence ID" value="SVE_0164800.1"/>
    <property type="gene ID" value="SVE_0164800"/>
</dbReference>
<dbReference type="GO" id="GO:0005829">
    <property type="term" value="C:cytosol"/>
    <property type="evidence" value="ECO:0007669"/>
    <property type="project" value="UniProtKB-SubCell"/>
</dbReference>
<evidence type="ECO:0000256" key="4">
    <source>
        <dbReference type="ARBA" id="ARBA00004601"/>
    </source>
</evidence>
<dbReference type="GO" id="GO:0005802">
    <property type="term" value="C:trans-Golgi network"/>
    <property type="evidence" value="ECO:0007669"/>
    <property type="project" value="TreeGrafter"/>
</dbReference>
<keyword evidence="9" id="KW-0472">Membrane</keyword>
<dbReference type="Pfam" id="PF10224">
    <property type="entry name" value="DUF2205"/>
    <property type="match status" value="1"/>
</dbReference>
<evidence type="ECO:0000256" key="5">
    <source>
        <dbReference type="ARBA" id="ARBA00010880"/>
    </source>
</evidence>
<keyword evidence="8" id="KW-0175">Coiled coil</keyword>
<dbReference type="PANTHER" id="PTHR21614:SF0">
    <property type="entry name" value="GEO08385P1"/>
    <property type="match status" value="1"/>
</dbReference>
<dbReference type="STRING" id="75913.A0A0K0EYN9"/>
<dbReference type="Proteomes" id="UP000035680">
    <property type="component" value="Unassembled WGS sequence"/>
</dbReference>
<keyword evidence="6" id="KW-0963">Cytoplasm</keyword>
<evidence type="ECO:0000256" key="1">
    <source>
        <dbReference type="ARBA" id="ARBA00002743"/>
    </source>
</evidence>
<evidence type="ECO:0000313" key="12">
    <source>
        <dbReference type="WBParaSite" id="SVE_0164800.1"/>
    </source>
</evidence>
<proteinExistence type="inferred from homology"/>
<sequence length="127" mass="14490">MAKSSIESDIPLADDENVPNELNLSSRKPKPAQPLPQAEDQEEKARLIAQILELQNTLEDLSSRVDSVKEESMKLRSENQVLGQYIKNLMHSSSLFQPANSPKTSNMNEEDYEINNEGGEMFENYYW</sequence>
<evidence type="ECO:0000256" key="6">
    <source>
        <dbReference type="ARBA" id="ARBA00022490"/>
    </source>
</evidence>
<evidence type="ECO:0000256" key="2">
    <source>
        <dbReference type="ARBA" id="ARBA00004255"/>
    </source>
</evidence>
<organism evidence="11 12">
    <name type="scientific">Strongyloides venezuelensis</name>
    <name type="common">Threadworm</name>
    <dbReference type="NCBI Taxonomy" id="75913"/>
    <lineage>
        <taxon>Eukaryota</taxon>
        <taxon>Metazoa</taxon>
        <taxon>Ecdysozoa</taxon>
        <taxon>Nematoda</taxon>
        <taxon>Chromadorea</taxon>
        <taxon>Rhabditida</taxon>
        <taxon>Tylenchina</taxon>
        <taxon>Panagrolaimomorpha</taxon>
        <taxon>Strongyloidoidea</taxon>
        <taxon>Strongyloididae</taxon>
        <taxon>Strongyloides</taxon>
    </lineage>
</organism>